<gene>
    <name evidence="2" type="ORF">OG563_27675</name>
</gene>
<evidence type="ECO:0000313" key="3">
    <source>
        <dbReference type="Proteomes" id="UP001432062"/>
    </source>
</evidence>
<dbReference type="RefSeq" id="WP_329416068.1">
    <property type="nucleotide sequence ID" value="NZ_CP109441.1"/>
</dbReference>
<evidence type="ECO:0000313" key="2">
    <source>
        <dbReference type="EMBL" id="WUV51255.1"/>
    </source>
</evidence>
<dbReference type="PROSITE" id="PS50043">
    <property type="entry name" value="HTH_LUXR_2"/>
    <property type="match status" value="1"/>
</dbReference>
<feature type="domain" description="HTH luxR-type" evidence="1">
    <location>
        <begin position="1"/>
        <end position="39"/>
    </location>
</feature>
<keyword evidence="3" id="KW-1185">Reference proteome</keyword>
<dbReference type="InterPro" id="IPR036388">
    <property type="entry name" value="WH-like_DNA-bd_sf"/>
</dbReference>
<dbReference type="SUPFAM" id="SSF46894">
    <property type="entry name" value="C-terminal effector domain of the bipartite response regulators"/>
    <property type="match status" value="1"/>
</dbReference>
<dbReference type="InterPro" id="IPR000792">
    <property type="entry name" value="Tscrpt_reg_LuxR_C"/>
</dbReference>
<evidence type="ECO:0000259" key="1">
    <source>
        <dbReference type="PROSITE" id="PS50043"/>
    </source>
</evidence>
<proteinExistence type="predicted"/>
<dbReference type="EMBL" id="CP109441">
    <property type="protein sequence ID" value="WUV51255.1"/>
    <property type="molecule type" value="Genomic_DNA"/>
</dbReference>
<organism evidence="2 3">
    <name type="scientific">Nocardia vinacea</name>
    <dbReference type="NCBI Taxonomy" id="96468"/>
    <lineage>
        <taxon>Bacteria</taxon>
        <taxon>Bacillati</taxon>
        <taxon>Actinomycetota</taxon>
        <taxon>Actinomycetes</taxon>
        <taxon>Mycobacteriales</taxon>
        <taxon>Nocardiaceae</taxon>
        <taxon>Nocardia</taxon>
    </lineage>
</organism>
<protein>
    <submittedName>
        <fullName evidence="2">LuxR C-terminal-related transcriptional regulator</fullName>
    </submittedName>
</protein>
<dbReference type="InterPro" id="IPR016032">
    <property type="entry name" value="Sig_transdc_resp-reg_C-effctor"/>
</dbReference>
<dbReference type="Proteomes" id="UP001432062">
    <property type="component" value="Chromosome"/>
</dbReference>
<name>A0ABZ1Z6R4_9NOCA</name>
<dbReference type="Gene3D" id="1.10.10.10">
    <property type="entry name" value="Winged helix-like DNA-binding domain superfamily/Winged helix DNA-binding domain"/>
    <property type="match status" value="1"/>
</dbReference>
<sequence length="42" mass="4569">MATGLVLSERTAQNHVQHILTKLGFANRSQIAARVSRNPGPK</sequence>
<reference evidence="2" key="1">
    <citation type="submission" date="2022-10" db="EMBL/GenBank/DDBJ databases">
        <title>The complete genomes of actinobacterial strains from the NBC collection.</title>
        <authorList>
            <person name="Joergensen T.S."/>
            <person name="Alvarez Arevalo M."/>
            <person name="Sterndorff E.B."/>
            <person name="Faurdal D."/>
            <person name="Vuksanovic O."/>
            <person name="Mourched A.-S."/>
            <person name="Charusanti P."/>
            <person name="Shaw S."/>
            <person name="Blin K."/>
            <person name="Weber T."/>
        </authorList>
    </citation>
    <scope>NUCLEOTIDE SEQUENCE</scope>
    <source>
        <strain evidence="2">NBC_01482</strain>
    </source>
</reference>
<accession>A0ABZ1Z6R4</accession>
<dbReference type="Pfam" id="PF00196">
    <property type="entry name" value="GerE"/>
    <property type="match status" value="1"/>
</dbReference>